<accession>A0AAY4AEG6</accession>
<evidence type="ECO:0000256" key="2">
    <source>
        <dbReference type="ARBA" id="ARBA00022859"/>
    </source>
</evidence>
<dbReference type="GO" id="GO:0007166">
    <property type="term" value="P:cell surface receptor signaling pathway"/>
    <property type="evidence" value="ECO:0007669"/>
    <property type="project" value="TreeGrafter"/>
</dbReference>
<dbReference type="GeneTree" id="ENSGT01000000215099"/>
<protein>
    <recommendedName>
        <fullName evidence="3">Immunoglobulin V-set domain-containing protein</fullName>
    </recommendedName>
</protein>
<keyword evidence="5" id="KW-1185">Reference proteome</keyword>
<evidence type="ECO:0000313" key="4">
    <source>
        <dbReference type="Ensembl" id="ENSDCDP00010007317.1"/>
    </source>
</evidence>
<reference evidence="4" key="3">
    <citation type="submission" date="2025-09" db="UniProtKB">
        <authorList>
            <consortium name="Ensembl"/>
        </authorList>
    </citation>
    <scope>IDENTIFICATION</scope>
</reference>
<dbReference type="InterPro" id="IPR013783">
    <property type="entry name" value="Ig-like_fold"/>
</dbReference>
<dbReference type="Gene3D" id="2.60.40.10">
    <property type="entry name" value="Immunoglobulins"/>
    <property type="match status" value="1"/>
</dbReference>
<dbReference type="GO" id="GO:0005886">
    <property type="term" value="C:plasma membrane"/>
    <property type="evidence" value="ECO:0007669"/>
    <property type="project" value="TreeGrafter"/>
</dbReference>
<dbReference type="InterPro" id="IPR036179">
    <property type="entry name" value="Ig-like_dom_sf"/>
</dbReference>
<evidence type="ECO:0000256" key="1">
    <source>
        <dbReference type="ARBA" id="ARBA00022729"/>
    </source>
</evidence>
<feature type="domain" description="Immunoglobulin V-set" evidence="3">
    <location>
        <begin position="42"/>
        <end position="118"/>
    </location>
</feature>
<dbReference type="InterPro" id="IPR050413">
    <property type="entry name" value="TCR_beta_variable"/>
</dbReference>
<evidence type="ECO:0000313" key="5">
    <source>
        <dbReference type="Proteomes" id="UP000694580"/>
    </source>
</evidence>
<sequence length="139" mass="15701">MGGILTVEPVTFPLVSPIFFSLMPVMLNVYQSPADLITVSDKAVFQCFHKLDNYDRILWYKYTTQRQFHFLGYLNRNYGYPEEELKNKISFTGDGQNNASMAMSSLTPDDSAVYFCAARLHSAANPPAAAQNAFFQHLT</sequence>
<proteinExistence type="predicted"/>
<dbReference type="SUPFAM" id="SSF48726">
    <property type="entry name" value="Immunoglobulin"/>
    <property type="match status" value="1"/>
</dbReference>
<dbReference type="PANTHER" id="PTHR23268:SF102">
    <property type="entry name" value="IMMUNOGLOBULIN V-SET DOMAIN-CONTAINING PROTEIN"/>
    <property type="match status" value="1"/>
</dbReference>
<reference evidence="4 5" key="1">
    <citation type="submission" date="2020-06" db="EMBL/GenBank/DDBJ databases">
        <authorList>
            <consortium name="Wellcome Sanger Institute Data Sharing"/>
        </authorList>
    </citation>
    <scope>NUCLEOTIDE SEQUENCE [LARGE SCALE GENOMIC DNA]</scope>
</reference>
<organism evidence="4 5">
    <name type="scientific">Denticeps clupeoides</name>
    <name type="common">denticle herring</name>
    <dbReference type="NCBI Taxonomy" id="299321"/>
    <lineage>
        <taxon>Eukaryota</taxon>
        <taxon>Metazoa</taxon>
        <taxon>Chordata</taxon>
        <taxon>Craniata</taxon>
        <taxon>Vertebrata</taxon>
        <taxon>Euteleostomi</taxon>
        <taxon>Actinopterygii</taxon>
        <taxon>Neopterygii</taxon>
        <taxon>Teleostei</taxon>
        <taxon>Clupei</taxon>
        <taxon>Clupeiformes</taxon>
        <taxon>Denticipitoidei</taxon>
        <taxon>Denticipitidae</taxon>
        <taxon>Denticeps</taxon>
    </lineage>
</organism>
<dbReference type="GO" id="GO:0002376">
    <property type="term" value="P:immune system process"/>
    <property type="evidence" value="ECO:0007669"/>
    <property type="project" value="UniProtKB-KW"/>
</dbReference>
<dbReference type="Proteomes" id="UP000694580">
    <property type="component" value="Chromosome 1"/>
</dbReference>
<name>A0AAY4AEG6_9TELE</name>
<dbReference type="Ensembl" id="ENSDCDT00010007621.1">
    <property type="protein sequence ID" value="ENSDCDP00010007317.1"/>
    <property type="gene ID" value="ENSDCDG00010003214.1"/>
</dbReference>
<reference evidence="4" key="2">
    <citation type="submission" date="2025-08" db="UniProtKB">
        <authorList>
            <consortium name="Ensembl"/>
        </authorList>
    </citation>
    <scope>IDENTIFICATION</scope>
</reference>
<evidence type="ECO:0000259" key="3">
    <source>
        <dbReference type="SMART" id="SM00406"/>
    </source>
</evidence>
<keyword evidence="1" id="KW-0732">Signal</keyword>
<dbReference type="InterPro" id="IPR013106">
    <property type="entry name" value="Ig_V-set"/>
</dbReference>
<dbReference type="PANTHER" id="PTHR23268">
    <property type="entry name" value="T-CELL RECEPTOR BETA CHAIN"/>
    <property type="match status" value="1"/>
</dbReference>
<dbReference type="SMART" id="SM00406">
    <property type="entry name" value="IGv"/>
    <property type="match status" value="1"/>
</dbReference>
<keyword evidence="2" id="KW-0391">Immunity</keyword>
<dbReference type="AlphaFoldDB" id="A0AAY4AEG6"/>
<dbReference type="Pfam" id="PF07686">
    <property type="entry name" value="V-set"/>
    <property type="match status" value="1"/>
</dbReference>